<evidence type="ECO:0000256" key="7">
    <source>
        <dbReference type="RuleBase" id="RU004020"/>
    </source>
</evidence>
<accession>A0A8V0YM26</accession>
<comment type="similarity">
    <text evidence="2 7">Belongs to the HSF family.</text>
</comment>
<dbReference type="InterPro" id="IPR000232">
    <property type="entry name" value="HSF_DNA-bd"/>
</dbReference>
<reference evidence="10" key="3">
    <citation type="submission" date="2025-09" db="UniProtKB">
        <authorList>
            <consortium name="Ensembl"/>
        </authorList>
    </citation>
    <scope>IDENTIFICATION</scope>
    <source>
        <strain evidence="10">broiler</strain>
    </source>
</reference>
<evidence type="ECO:0000259" key="9">
    <source>
        <dbReference type="SMART" id="SM00415"/>
    </source>
</evidence>
<dbReference type="Proteomes" id="UP000000539">
    <property type="component" value="Chromosome 1"/>
</dbReference>
<dbReference type="GO" id="GO:0043565">
    <property type="term" value="F:sequence-specific DNA binding"/>
    <property type="evidence" value="ECO:0007669"/>
    <property type="project" value="InterPro"/>
</dbReference>
<evidence type="ECO:0000256" key="1">
    <source>
        <dbReference type="ARBA" id="ARBA00004123"/>
    </source>
</evidence>
<evidence type="ECO:0000256" key="2">
    <source>
        <dbReference type="ARBA" id="ARBA00006403"/>
    </source>
</evidence>
<dbReference type="PANTHER" id="PTHR10015">
    <property type="entry name" value="HEAT SHOCK TRANSCRIPTION FACTOR"/>
    <property type="match status" value="1"/>
</dbReference>
<reference evidence="10" key="2">
    <citation type="submission" date="2025-08" db="UniProtKB">
        <authorList>
            <consortium name="Ensembl"/>
        </authorList>
    </citation>
    <scope>IDENTIFICATION</scope>
    <source>
        <strain evidence="10">broiler</strain>
    </source>
</reference>
<dbReference type="OrthoDB" id="6418155at2759"/>
<keyword evidence="3" id="KW-0805">Transcription regulation</keyword>
<dbReference type="InterPro" id="IPR036390">
    <property type="entry name" value="WH_DNA-bd_sf"/>
</dbReference>
<feature type="domain" description="HSF-type DNA-binding" evidence="9">
    <location>
        <begin position="88"/>
        <end position="208"/>
    </location>
</feature>
<keyword evidence="5" id="KW-0804">Transcription</keyword>
<dbReference type="FunFam" id="1.10.10.10:FF:000349">
    <property type="entry name" value="Heat shock transcription factor, Y-linked"/>
    <property type="match status" value="1"/>
</dbReference>
<dbReference type="SUPFAM" id="SSF46785">
    <property type="entry name" value="Winged helix' DNA-binding domain"/>
    <property type="match status" value="1"/>
</dbReference>
<dbReference type="Ensembl" id="ENSGALT00010032179.1">
    <property type="protein sequence ID" value="ENSGALP00010018969.1"/>
    <property type="gene ID" value="ENSGALG00010013368.1"/>
</dbReference>
<sequence length="421" mass="45060">MAARATFDQCETGHIEMEAFASDLEELAETSSSTSTDPAGQDQAPAGHAAGTPMLEEQGSQRFPDEEESKGLPLRSSEEGAGQASSCSPLSFPQKLWVLAESEQVKSIRWGHGGNCIVVEEERFMEEVLAKEAPVRAFGCTSVKSFVRQLNHYGFTKVPRDLERSPSLPEFLAEEEAIAAGRKVSLLLYSSPFFRRDYPWLLERCKRRAAHKRKAVAAPALQESGNESPQRSSPDVRPTQGAAAGPARNLQAAEHQGTQAASPLGPAPAKRPKNDTLRAQGGDAHILPGPAAAPALEQHQALPCSVLPPSSNHVLGATCTPPPQGTLPFVLPTFTPGHPQQELPQPPETPQLQAPWDALTFLGSCFAMAMRAAAMMMPPGWQPRAAPHCPTCTCSQHQAAPHCPTCTCSQRRADAGHGMGP</sequence>
<dbReference type="AlphaFoldDB" id="A0A8V0YM26"/>
<dbReference type="GO" id="GO:0005634">
    <property type="term" value="C:nucleus"/>
    <property type="evidence" value="ECO:0007669"/>
    <property type="project" value="UniProtKB-SubCell"/>
</dbReference>
<name>A0A8V0YM26_CHICK</name>
<gene>
    <name evidence="10" type="primary">HSFX5</name>
</gene>
<evidence type="ECO:0000256" key="8">
    <source>
        <dbReference type="SAM" id="MobiDB-lite"/>
    </source>
</evidence>
<dbReference type="FunCoup" id="A0A8V0YM26">
    <property type="interactions" value="5"/>
</dbReference>
<feature type="region of interest" description="Disordered" evidence="8">
    <location>
        <begin position="216"/>
        <end position="290"/>
    </location>
</feature>
<proteinExistence type="inferred from homology"/>
<comment type="subcellular location">
    <subcellularLocation>
        <location evidence="1">Nucleus</location>
    </subcellularLocation>
</comment>
<evidence type="ECO:0000256" key="6">
    <source>
        <dbReference type="ARBA" id="ARBA00023242"/>
    </source>
</evidence>
<evidence type="ECO:0000313" key="10">
    <source>
        <dbReference type="Ensembl" id="ENSGALP00010018969.1"/>
    </source>
</evidence>
<keyword evidence="4" id="KW-0238">DNA-binding</keyword>
<dbReference type="GO" id="GO:0003700">
    <property type="term" value="F:DNA-binding transcription factor activity"/>
    <property type="evidence" value="ECO:0007669"/>
    <property type="project" value="InterPro"/>
</dbReference>
<feature type="region of interest" description="Disordered" evidence="8">
    <location>
        <begin position="1"/>
        <end position="89"/>
    </location>
</feature>
<dbReference type="GeneTree" id="ENSGT00940000157452"/>
<evidence type="ECO:0000256" key="3">
    <source>
        <dbReference type="ARBA" id="ARBA00023015"/>
    </source>
</evidence>
<dbReference type="SMART" id="SM00415">
    <property type="entry name" value="HSF"/>
    <property type="match status" value="1"/>
</dbReference>
<dbReference type="Gene3D" id="1.10.10.10">
    <property type="entry name" value="Winged helix-like DNA-binding domain superfamily/Winged helix DNA-binding domain"/>
    <property type="match status" value="1"/>
</dbReference>
<feature type="compositionally biased region" description="Polar residues" evidence="8">
    <location>
        <begin position="223"/>
        <end position="233"/>
    </location>
</feature>
<evidence type="ECO:0000313" key="11">
    <source>
        <dbReference type="Proteomes" id="UP000000539"/>
    </source>
</evidence>
<keyword evidence="11" id="KW-1185">Reference proteome</keyword>
<dbReference type="GlyGen" id="A0A8V0YM26">
    <property type="glycosylation" value="1 site"/>
</dbReference>
<protein>
    <recommendedName>
        <fullName evidence="9">HSF-type DNA-binding domain-containing protein</fullName>
    </recommendedName>
</protein>
<evidence type="ECO:0000256" key="5">
    <source>
        <dbReference type="ARBA" id="ARBA00023163"/>
    </source>
</evidence>
<organism evidence="10 11">
    <name type="scientific">Gallus gallus</name>
    <name type="common">Chicken</name>
    <dbReference type="NCBI Taxonomy" id="9031"/>
    <lineage>
        <taxon>Eukaryota</taxon>
        <taxon>Metazoa</taxon>
        <taxon>Chordata</taxon>
        <taxon>Craniata</taxon>
        <taxon>Vertebrata</taxon>
        <taxon>Euteleostomi</taxon>
        <taxon>Archelosauria</taxon>
        <taxon>Archosauria</taxon>
        <taxon>Dinosauria</taxon>
        <taxon>Saurischia</taxon>
        <taxon>Theropoda</taxon>
        <taxon>Coelurosauria</taxon>
        <taxon>Aves</taxon>
        <taxon>Neognathae</taxon>
        <taxon>Galloanserae</taxon>
        <taxon>Galliformes</taxon>
        <taxon>Phasianidae</taxon>
        <taxon>Phasianinae</taxon>
        <taxon>Gallus</taxon>
    </lineage>
</organism>
<reference evidence="10" key="1">
    <citation type="submission" date="2020-11" db="EMBL/GenBank/DDBJ databases">
        <title>Gallus gallus (Chicken) genome, bGalGal1, GRCg7b, maternal haplotype autosomes + Z &amp; W.</title>
        <authorList>
            <person name="Warren W."/>
            <person name="Formenti G."/>
            <person name="Fedrigo O."/>
            <person name="Haase B."/>
            <person name="Mountcastle J."/>
            <person name="Balacco J."/>
            <person name="Tracey A."/>
            <person name="Schneider V."/>
            <person name="Okimoto R."/>
            <person name="Cheng H."/>
            <person name="Hawken R."/>
            <person name="Howe K."/>
            <person name="Jarvis E.D."/>
        </authorList>
    </citation>
    <scope>NUCLEOTIDE SEQUENCE [LARGE SCALE GENOMIC DNA]</scope>
    <source>
        <strain evidence="10">Broiler</strain>
    </source>
</reference>
<dbReference type="Pfam" id="PF00447">
    <property type="entry name" value="HSF_DNA-bind"/>
    <property type="match status" value="1"/>
</dbReference>
<dbReference type="InterPro" id="IPR036388">
    <property type="entry name" value="WH-like_DNA-bd_sf"/>
</dbReference>
<evidence type="ECO:0000256" key="4">
    <source>
        <dbReference type="ARBA" id="ARBA00023125"/>
    </source>
</evidence>
<dbReference type="PANTHER" id="PTHR10015:SF336">
    <property type="entry name" value="HEAT SHOCK TRANSCRIPTION FACTOR, Y-LINKED"/>
    <property type="match status" value="1"/>
</dbReference>
<keyword evidence="6" id="KW-0539">Nucleus</keyword>